<evidence type="ECO:0000259" key="8">
    <source>
        <dbReference type="PROSITE" id="PS50110"/>
    </source>
</evidence>
<keyword evidence="1 6" id="KW-0597">Phosphoprotein</keyword>
<protein>
    <submittedName>
        <fullName evidence="10">Two-component system, OmpR family, response regulator</fullName>
    </submittedName>
</protein>
<keyword evidence="3" id="KW-0805">Transcription regulation</keyword>
<dbReference type="GO" id="GO:0006355">
    <property type="term" value="P:regulation of DNA-templated transcription"/>
    <property type="evidence" value="ECO:0007669"/>
    <property type="project" value="InterPro"/>
</dbReference>
<organism evidence="10 11">
    <name type="scientific">Oryzisolibacter propanilivorax</name>
    <dbReference type="NCBI Taxonomy" id="1527607"/>
    <lineage>
        <taxon>Bacteria</taxon>
        <taxon>Pseudomonadati</taxon>
        <taxon>Pseudomonadota</taxon>
        <taxon>Betaproteobacteria</taxon>
        <taxon>Burkholderiales</taxon>
        <taxon>Comamonadaceae</taxon>
        <taxon>Oryzisolibacter</taxon>
    </lineage>
</organism>
<dbReference type="GO" id="GO:0000156">
    <property type="term" value="F:phosphorelay response regulator activity"/>
    <property type="evidence" value="ECO:0007669"/>
    <property type="project" value="TreeGrafter"/>
</dbReference>
<dbReference type="Gene3D" id="3.40.50.2300">
    <property type="match status" value="1"/>
</dbReference>
<evidence type="ECO:0000256" key="2">
    <source>
        <dbReference type="ARBA" id="ARBA00023012"/>
    </source>
</evidence>
<dbReference type="Gene3D" id="1.10.10.10">
    <property type="entry name" value="Winged helix-like DNA-binding domain superfamily/Winged helix DNA-binding domain"/>
    <property type="match status" value="1"/>
</dbReference>
<dbReference type="PROSITE" id="PS51755">
    <property type="entry name" value="OMPR_PHOB"/>
    <property type="match status" value="1"/>
</dbReference>
<dbReference type="STRING" id="1527607.SAMN05428957_11250"/>
<evidence type="ECO:0000256" key="4">
    <source>
        <dbReference type="ARBA" id="ARBA00023125"/>
    </source>
</evidence>
<evidence type="ECO:0000256" key="3">
    <source>
        <dbReference type="ARBA" id="ARBA00023015"/>
    </source>
</evidence>
<evidence type="ECO:0000256" key="1">
    <source>
        <dbReference type="ARBA" id="ARBA00022553"/>
    </source>
</evidence>
<dbReference type="Pfam" id="PF00486">
    <property type="entry name" value="Trans_reg_C"/>
    <property type="match status" value="1"/>
</dbReference>
<dbReference type="PROSITE" id="PS50110">
    <property type="entry name" value="RESPONSE_REGULATORY"/>
    <property type="match status" value="1"/>
</dbReference>
<reference evidence="11" key="1">
    <citation type="submission" date="2016-10" db="EMBL/GenBank/DDBJ databases">
        <authorList>
            <person name="Varghese N."/>
            <person name="Submissions S."/>
        </authorList>
    </citation>
    <scope>NUCLEOTIDE SEQUENCE [LARGE SCALE GENOMIC DNA]</scope>
    <source>
        <strain evidence="11">EPL6</strain>
    </source>
</reference>
<dbReference type="EMBL" id="FNHP01000012">
    <property type="protein sequence ID" value="SDM70266.1"/>
    <property type="molecule type" value="Genomic_DNA"/>
</dbReference>
<evidence type="ECO:0000256" key="6">
    <source>
        <dbReference type="PROSITE-ProRule" id="PRU00169"/>
    </source>
</evidence>
<dbReference type="GO" id="GO:0005829">
    <property type="term" value="C:cytosol"/>
    <property type="evidence" value="ECO:0007669"/>
    <property type="project" value="TreeGrafter"/>
</dbReference>
<dbReference type="Pfam" id="PF00072">
    <property type="entry name" value="Response_reg"/>
    <property type="match status" value="1"/>
</dbReference>
<dbReference type="SMART" id="SM00862">
    <property type="entry name" value="Trans_reg_C"/>
    <property type="match status" value="1"/>
</dbReference>
<evidence type="ECO:0000259" key="9">
    <source>
        <dbReference type="PROSITE" id="PS51755"/>
    </source>
</evidence>
<dbReference type="Proteomes" id="UP000198552">
    <property type="component" value="Unassembled WGS sequence"/>
</dbReference>
<dbReference type="InterPro" id="IPR036388">
    <property type="entry name" value="WH-like_DNA-bd_sf"/>
</dbReference>
<evidence type="ECO:0000256" key="5">
    <source>
        <dbReference type="ARBA" id="ARBA00023163"/>
    </source>
</evidence>
<evidence type="ECO:0000313" key="10">
    <source>
        <dbReference type="EMBL" id="SDM70266.1"/>
    </source>
</evidence>
<dbReference type="PANTHER" id="PTHR48111:SF76">
    <property type="entry name" value="TWO-COMPONENT RESPONSE REGULATOR"/>
    <property type="match status" value="1"/>
</dbReference>
<dbReference type="InterPro" id="IPR001789">
    <property type="entry name" value="Sig_transdc_resp-reg_receiver"/>
</dbReference>
<dbReference type="InterPro" id="IPR001867">
    <property type="entry name" value="OmpR/PhoB-type_DNA-bd"/>
</dbReference>
<proteinExistence type="predicted"/>
<name>A0A1G9VDU1_9BURK</name>
<dbReference type="FunFam" id="1.10.10.10:FF:000005">
    <property type="entry name" value="Two-component system response regulator"/>
    <property type="match status" value="1"/>
</dbReference>
<keyword evidence="2" id="KW-0902">Two-component regulatory system</keyword>
<keyword evidence="11" id="KW-1185">Reference proteome</keyword>
<feature type="DNA-binding region" description="OmpR/PhoB-type" evidence="7">
    <location>
        <begin position="135"/>
        <end position="233"/>
    </location>
</feature>
<sequence length="238" mass="26265">MSAGAACALWRCLVVEDDVANARFIADGLRELGHIAVVCHDGAQALERATTEPWDLIVLDRMLPHEVDGLSILATLRGLGRKTPVIVLSALSALDERVRGLKAGGDDYLTKPFAFTELAARAEALVRRARPGPEIRVLEFADLRLDLARRQAQRGARALTLQPREFRLLAFFLLHAQQDLTRSMLLEAVWDYRFDPQTNVIDVQVSRLRAKLTAAGEPALIQTVRGVGYRLALPDTPA</sequence>
<dbReference type="CDD" id="cd00383">
    <property type="entry name" value="trans_reg_C"/>
    <property type="match status" value="1"/>
</dbReference>
<feature type="domain" description="OmpR/PhoB-type" evidence="9">
    <location>
        <begin position="135"/>
        <end position="233"/>
    </location>
</feature>
<dbReference type="SMART" id="SM00448">
    <property type="entry name" value="REC"/>
    <property type="match status" value="1"/>
</dbReference>
<evidence type="ECO:0000313" key="11">
    <source>
        <dbReference type="Proteomes" id="UP000198552"/>
    </source>
</evidence>
<dbReference type="PANTHER" id="PTHR48111">
    <property type="entry name" value="REGULATOR OF RPOS"/>
    <property type="match status" value="1"/>
</dbReference>
<keyword evidence="5" id="KW-0804">Transcription</keyword>
<dbReference type="Gene3D" id="6.10.250.690">
    <property type="match status" value="1"/>
</dbReference>
<dbReference type="SUPFAM" id="SSF52172">
    <property type="entry name" value="CheY-like"/>
    <property type="match status" value="1"/>
</dbReference>
<dbReference type="GO" id="GO:0000976">
    <property type="term" value="F:transcription cis-regulatory region binding"/>
    <property type="evidence" value="ECO:0007669"/>
    <property type="project" value="TreeGrafter"/>
</dbReference>
<keyword evidence="4 7" id="KW-0238">DNA-binding</keyword>
<feature type="modified residue" description="4-aspartylphosphate" evidence="6">
    <location>
        <position position="60"/>
    </location>
</feature>
<gene>
    <name evidence="10" type="ORF">SAMN05428957_11250</name>
</gene>
<dbReference type="AlphaFoldDB" id="A0A1G9VDU1"/>
<evidence type="ECO:0000256" key="7">
    <source>
        <dbReference type="PROSITE-ProRule" id="PRU01091"/>
    </source>
</evidence>
<dbReference type="GO" id="GO:0032993">
    <property type="term" value="C:protein-DNA complex"/>
    <property type="evidence" value="ECO:0007669"/>
    <property type="project" value="TreeGrafter"/>
</dbReference>
<dbReference type="InterPro" id="IPR039420">
    <property type="entry name" value="WalR-like"/>
</dbReference>
<accession>A0A1G9VDU1</accession>
<dbReference type="InterPro" id="IPR011006">
    <property type="entry name" value="CheY-like_superfamily"/>
</dbReference>
<feature type="domain" description="Response regulatory" evidence="8">
    <location>
        <begin position="11"/>
        <end position="126"/>
    </location>
</feature>